<keyword evidence="1" id="KW-1133">Transmembrane helix</keyword>
<dbReference type="PATRIC" id="fig|365046.3.peg.1131"/>
<dbReference type="Proteomes" id="UP000008385">
    <property type="component" value="Chromosome"/>
</dbReference>
<dbReference type="KEGG" id="rta:Rta_11050"/>
<name>F5Y0X2_RAMTT</name>
<protein>
    <recommendedName>
        <fullName evidence="2">DUF218 domain-containing protein</fullName>
    </recommendedName>
</protein>
<dbReference type="STRING" id="365046.Rta_11050"/>
<dbReference type="InterPro" id="IPR051599">
    <property type="entry name" value="Cell_Envelope_Assoc"/>
</dbReference>
<dbReference type="InterPro" id="IPR003848">
    <property type="entry name" value="DUF218"/>
</dbReference>
<dbReference type="EMBL" id="CP000245">
    <property type="protein sequence ID" value="AEG92190.1"/>
    <property type="molecule type" value="Genomic_DNA"/>
</dbReference>
<keyword evidence="4" id="KW-1185">Reference proteome</keyword>
<dbReference type="GO" id="GO:0005886">
    <property type="term" value="C:plasma membrane"/>
    <property type="evidence" value="ECO:0007669"/>
    <property type="project" value="TreeGrafter"/>
</dbReference>
<feature type="domain" description="DUF218" evidence="2">
    <location>
        <begin position="83"/>
        <end position="249"/>
    </location>
</feature>
<dbReference type="RefSeq" id="WP_013900423.1">
    <property type="nucleotide sequence ID" value="NC_015677.1"/>
</dbReference>
<dbReference type="CDD" id="cd06259">
    <property type="entry name" value="YdcF-like"/>
    <property type="match status" value="1"/>
</dbReference>
<dbReference type="GO" id="GO:0043164">
    <property type="term" value="P:Gram-negative-bacterium-type cell wall biogenesis"/>
    <property type="evidence" value="ECO:0007669"/>
    <property type="project" value="TreeGrafter"/>
</dbReference>
<dbReference type="AlphaFoldDB" id="F5Y0X2"/>
<dbReference type="Pfam" id="PF02698">
    <property type="entry name" value="DUF218"/>
    <property type="match status" value="1"/>
</dbReference>
<organism evidence="3 4">
    <name type="scientific">Ramlibacter tataouinensis (strain ATCC BAA-407 / DSM 14655 / LMG 21543 / TTB310)</name>
    <dbReference type="NCBI Taxonomy" id="365046"/>
    <lineage>
        <taxon>Bacteria</taxon>
        <taxon>Pseudomonadati</taxon>
        <taxon>Pseudomonadota</taxon>
        <taxon>Betaproteobacteria</taxon>
        <taxon>Burkholderiales</taxon>
        <taxon>Comamonadaceae</taxon>
        <taxon>Ramlibacter</taxon>
    </lineage>
</organism>
<feature type="transmembrane region" description="Helical" evidence="1">
    <location>
        <begin position="39"/>
        <end position="62"/>
    </location>
</feature>
<evidence type="ECO:0000313" key="3">
    <source>
        <dbReference type="EMBL" id="AEG92190.1"/>
    </source>
</evidence>
<dbReference type="HOGENOM" id="CLU_053514_3_1_4"/>
<feature type="transmembrane region" description="Helical" evidence="1">
    <location>
        <begin position="9"/>
        <end position="33"/>
    </location>
</feature>
<sequence>MQAGEIKTFLAAVVLPPSGPLLLALLGLALAWARRRLGLLLGLAGLALLWALSSHAVAVALARQLLPPVRPVTAAELRAAGVQAVVVLGGGVLPQAPEYGQAQPSANTWSRLRYGVRLARATGLPLGFSGGVAWSALGTAAPSEAEVARRAAGEDFGADLRWVEGRSRDTAENAQQMRALMRRDGVDRIALVTDTWQLPRAVVEFRRAGFEVLPAPTGFVVPRERPALEWLPSGQGLAATRQILREWLALQAAT</sequence>
<proteinExistence type="predicted"/>
<accession>F5Y0X2</accession>
<gene>
    <name evidence="3" type="ordered locus">Rta_11050</name>
</gene>
<dbReference type="InterPro" id="IPR014729">
    <property type="entry name" value="Rossmann-like_a/b/a_fold"/>
</dbReference>
<evidence type="ECO:0000259" key="2">
    <source>
        <dbReference type="Pfam" id="PF02698"/>
    </source>
</evidence>
<dbReference type="OrthoDB" id="9809813at2"/>
<reference evidence="4" key="1">
    <citation type="submission" date="2006-01" db="EMBL/GenBank/DDBJ databases">
        <title>Genome of the cyst-dividing bacterium Ramlibacter tataouinensis.</title>
        <authorList>
            <person name="Barakat M."/>
            <person name="Ortet P."/>
            <person name="De Luca G."/>
            <person name="Jourlin-Castelli C."/>
            <person name="Ansaldi M."/>
            <person name="Py B."/>
            <person name="Fichant G."/>
            <person name="Coutinho P."/>
            <person name="Voulhoux R."/>
            <person name="Bastien O."/>
            <person name="Roy S."/>
            <person name="Marechal E."/>
            <person name="Henrissat B."/>
            <person name="Quentin Y."/>
            <person name="Noirot P."/>
            <person name="Filloux A."/>
            <person name="Mejean V."/>
            <person name="DuBow M."/>
            <person name="Barras F."/>
            <person name="Heulin T."/>
        </authorList>
    </citation>
    <scope>NUCLEOTIDE SEQUENCE [LARGE SCALE GENOMIC DNA]</scope>
    <source>
        <strain evidence="4">ATCC BAA-407 / DSM 14655 / LMG 21543 / TTB310</strain>
    </source>
</reference>
<keyword evidence="1" id="KW-0812">Transmembrane</keyword>
<dbReference type="eggNOG" id="COG1434">
    <property type="taxonomic scope" value="Bacteria"/>
</dbReference>
<dbReference type="Gene3D" id="3.40.50.620">
    <property type="entry name" value="HUPs"/>
    <property type="match status" value="1"/>
</dbReference>
<evidence type="ECO:0000256" key="1">
    <source>
        <dbReference type="SAM" id="Phobius"/>
    </source>
</evidence>
<reference evidence="3 4" key="2">
    <citation type="journal article" date="2011" name="PLoS ONE">
        <title>The Cyst-Dividing Bacterium Ramlibacter tataouinensis TTB310 Genome Reveals a Well-Stocked Toolbox for Adaptation to a Desert Environment.</title>
        <authorList>
            <person name="De Luca G."/>
            <person name="Barakat M."/>
            <person name="Ortet P."/>
            <person name="Fochesato S."/>
            <person name="Jourlin-Castelli C."/>
            <person name="Ansaldi M."/>
            <person name="Py B."/>
            <person name="Fichant G."/>
            <person name="Coutinho P.M."/>
            <person name="Voulhoux R."/>
            <person name="Bastien O."/>
            <person name="Marechal E."/>
            <person name="Henrissat B."/>
            <person name="Quentin Y."/>
            <person name="Noirot P."/>
            <person name="Filloux A."/>
            <person name="Mejean V."/>
            <person name="Dubow M.S."/>
            <person name="Barras F."/>
            <person name="Barbe V."/>
            <person name="Weissenbach J."/>
            <person name="Mihalcescu I."/>
            <person name="Vermeglio A."/>
            <person name="Achouak W."/>
            <person name="Heulin T."/>
        </authorList>
    </citation>
    <scope>NUCLEOTIDE SEQUENCE [LARGE SCALE GENOMIC DNA]</scope>
    <source>
        <strain evidence="4">ATCC BAA-407 / DSM 14655 / LMG 21543 / TTB310</strain>
    </source>
</reference>
<dbReference type="PANTHER" id="PTHR30336:SF4">
    <property type="entry name" value="ENVELOPE BIOGENESIS FACTOR ELYC"/>
    <property type="match status" value="1"/>
</dbReference>
<dbReference type="GO" id="GO:0000270">
    <property type="term" value="P:peptidoglycan metabolic process"/>
    <property type="evidence" value="ECO:0007669"/>
    <property type="project" value="TreeGrafter"/>
</dbReference>
<keyword evidence="1" id="KW-0472">Membrane</keyword>
<dbReference type="PANTHER" id="PTHR30336">
    <property type="entry name" value="INNER MEMBRANE PROTEIN, PROBABLE PERMEASE"/>
    <property type="match status" value="1"/>
</dbReference>
<evidence type="ECO:0000313" key="4">
    <source>
        <dbReference type="Proteomes" id="UP000008385"/>
    </source>
</evidence>